<dbReference type="PROSITE" id="PS50089">
    <property type="entry name" value="ZF_RING_2"/>
    <property type="match status" value="1"/>
</dbReference>
<dbReference type="FunFam" id="3.30.40.10:FF:000187">
    <property type="entry name" value="E3 ubiquitin-protein ligase ATL6"/>
    <property type="match status" value="1"/>
</dbReference>
<gene>
    <name evidence="18" type="primary">LOC109015633</name>
</gene>
<name>A0A6P9E240_JUGRE</name>
<dbReference type="Gene3D" id="3.30.40.10">
    <property type="entry name" value="Zinc/RING finger domain, C3HC4 (zinc finger)"/>
    <property type="match status" value="1"/>
</dbReference>
<dbReference type="GO" id="GO:0061630">
    <property type="term" value="F:ubiquitin protein ligase activity"/>
    <property type="evidence" value="ECO:0007669"/>
    <property type="project" value="UniProtKB-EC"/>
</dbReference>
<dbReference type="UniPathway" id="UPA00143"/>
<comment type="catalytic activity">
    <reaction evidence="1">
        <text>S-ubiquitinyl-[E2 ubiquitin-conjugating enzyme]-L-cysteine + [acceptor protein]-L-lysine = [E2 ubiquitin-conjugating enzyme]-L-cysteine + N(6)-ubiquitinyl-[acceptor protein]-L-lysine.</text>
        <dbReference type="EC" id="2.3.2.27"/>
    </reaction>
</comment>
<dbReference type="GO" id="GO:0016020">
    <property type="term" value="C:membrane"/>
    <property type="evidence" value="ECO:0007669"/>
    <property type="project" value="UniProtKB-SubCell"/>
</dbReference>
<proteinExistence type="inferred from homology"/>
<keyword evidence="6 15" id="KW-0812">Transmembrane</keyword>
<evidence type="ECO:0000256" key="3">
    <source>
        <dbReference type="ARBA" id="ARBA00004906"/>
    </source>
</evidence>
<keyword evidence="11 15" id="KW-1133">Transmembrane helix</keyword>
<dbReference type="OrthoDB" id="9984778at2759"/>
<evidence type="ECO:0000256" key="5">
    <source>
        <dbReference type="ARBA" id="ARBA00022679"/>
    </source>
</evidence>
<dbReference type="InParanoid" id="A0A6P9E240"/>
<evidence type="ECO:0000313" key="18">
    <source>
        <dbReference type="RefSeq" id="XP_035541401.1"/>
    </source>
</evidence>
<evidence type="ECO:0000256" key="8">
    <source>
        <dbReference type="ARBA" id="ARBA00022771"/>
    </source>
</evidence>
<dbReference type="Proteomes" id="UP000235220">
    <property type="component" value="Chromosome 14"/>
</dbReference>
<accession>A0A6P9E240</accession>
<keyword evidence="12 15" id="KW-0472">Membrane</keyword>
<evidence type="ECO:0000256" key="9">
    <source>
        <dbReference type="ARBA" id="ARBA00022786"/>
    </source>
</evidence>
<feature type="domain" description="RING-type" evidence="16">
    <location>
        <begin position="178"/>
        <end position="220"/>
    </location>
</feature>
<evidence type="ECO:0000256" key="10">
    <source>
        <dbReference type="ARBA" id="ARBA00022833"/>
    </source>
</evidence>
<dbReference type="CDD" id="cd16461">
    <property type="entry name" value="RING-H2_EL5-like"/>
    <property type="match status" value="1"/>
</dbReference>
<dbReference type="SMART" id="SM00184">
    <property type="entry name" value="RING"/>
    <property type="match status" value="1"/>
</dbReference>
<evidence type="ECO:0000256" key="2">
    <source>
        <dbReference type="ARBA" id="ARBA00004167"/>
    </source>
</evidence>
<dbReference type="Pfam" id="PF13639">
    <property type="entry name" value="zf-RING_2"/>
    <property type="match status" value="1"/>
</dbReference>
<evidence type="ECO:0000259" key="16">
    <source>
        <dbReference type="PROSITE" id="PS50089"/>
    </source>
</evidence>
<protein>
    <recommendedName>
        <fullName evidence="4">RING-type E3 ubiquitin transferase</fullName>
        <ecNumber evidence="4">2.3.2.27</ecNumber>
    </recommendedName>
</protein>
<keyword evidence="8 14" id="KW-0863">Zinc-finger</keyword>
<organism evidence="17 18">
    <name type="scientific">Juglans regia</name>
    <name type="common">English walnut</name>
    <dbReference type="NCBI Taxonomy" id="51240"/>
    <lineage>
        <taxon>Eukaryota</taxon>
        <taxon>Viridiplantae</taxon>
        <taxon>Streptophyta</taxon>
        <taxon>Embryophyta</taxon>
        <taxon>Tracheophyta</taxon>
        <taxon>Spermatophyta</taxon>
        <taxon>Magnoliopsida</taxon>
        <taxon>eudicotyledons</taxon>
        <taxon>Gunneridae</taxon>
        <taxon>Pentapetalae</taxon>
        <taxon>rosids</taxon>
        <taxon>fabids</taxon>
        <taxon>Fagales</taxon>
        <taxon>Juglandaceae</taxon>
        <taxon>Juglans</taxon>
    </lineage>
</organism>
<evidence type="ECO:0000256" key="15">
    <source>
        <dbReference type="SAM" id="Phobius"/>
    </source>
</evidence>
<comment type="pathway">
    <text evidence="3">Protein modification; protein ubiquitination.</text>
</comment>
<dbReference type="InterPro" id="IPR001841">
    <property type="entry name" value="Znf_RING"/>
</dbReference>
<evidence type="ECO:0000256" key="13">
    <source>
        <dbReference type="ARBA" id="ARBA00024209"/>
    </source>
</evidence>
<evidence type="ECO:0000256" key="12">
    <source>
        <dbReference type="ARBA" id="ARBA00023136"/>
    </source>
</evidence>
<keyword evidence="10" id="KW-0862">Zinc</keyword>
<keyword evidence="17" id="KW-1185">Reference proteome</keyword>
<dbReference type="InterPro" id="IPR013083">
    <property type="entry name" value="Znf_RING/FYVE/PHD"/>
</dbReference>
<keyword evidence="5" id="KW-0808">Transferase</keyword>
<evidence type="ECO:0000256" key="11">
    <source>
        <dbReference type="ARBA" id="ARBA00022989"/>
    </source>
</evidence>
<sequence length="278" mass="32037">MSGCRSKQEENPYIDGPINILAAHTIIGFPQYYHLPFARPYLVCFDLINNPISSQTQKYLQTYQHRQSPSLEPLHFYVPIYKNSPMNKWEISFIASVCTIVLLCSYYSILKSACLAFRGATSRNRDRRRLMNEADPESDDLSLQFHSHGLESSILNSIPITQFEKKNEGEDTERNTECAVCLGEFEEGQWLKHLPNCTHAFHVPCIDTWFQSHSNCPLCRSHIYDVDIHHESSISLHTMLETLRREDFFHERAARYQILHSTIIADSGPRHESSNGTS</sequence>
<dbReference type="PANTHER" id="PTHR46913:SF1">
    <property type="entry name" value="RING-H2 FINGER PROTEIN ATL16"/>
    <property type="match status" value="1"/>
</dbReference>
<feature type="transmembrane region" description="Helical" evidence="15">
    <location>
        <begin position="91"/>
        <end position="109"/>
    </location>
</feature>
<dbReference type="GO" id="GO:0016567">
    <property type="term" value="P:protein ubiquitination"/>
    <property type="evidence" value="ECO:0000318"/>
    <property type="project" value="GO_Central"/>
</dbReference>
<dbReference type="EC" id="2.3.2.27" evidence="4"/>
<dbReference type="InterPro" id="IPR044600">
    <property type="entry name" value="ATL1/ATL16-like"/>
</dbReference>
<keyword evidence="7" id="KW-0479">Metal-binding</keyword>
<comment type="similarity">
    <text evidence="13">Belongs to the RING-type zinc finger family. ATL subfamily.</text>
</comment>
<comment type="subcellular location">
    <subcellularLocation>
        <location evidence="2">Membrane</location>
        <topology evidence="2">Single-pass membrane protein</topology>
    </subcellularLocation>
</comment>
<reference evidence="18" key="1">
    <citation type="submission" date="2025-08" db="UniProtKB">
        <authorList>
            <consortium name="RefSeq"/>
        </authorList>
    </citation>
    <scope>IDENTIFICATION</scope>
    <source>
        <tissue evidence="18">Leaves</tissue>
    </source>
</reference>
<evidence type="ECO:0000256" key="1">
    <source>
        <dbReference type="ARBA" id="ARBA00000900"/>
    </source>
</evidence>
<dbReference type="GO" id="GO:0008270">
    <property type="term" value="F:zinc ion binding"/>
    <property type="evidence" value="ECO:0007669"/>
    <property type="project" value="UniProtKB-KW"/>
</dbReference>
<evidence type="ECO:0000313" key="17">
    <source>
        <dbReference type="Proteomes" id="UP000235220"/>
    </source>
</evidence>
<dbReference type="GeneID" id="109015633"/>
<evidence type="ECO:0000256" key="14">
    <source>
        <dbReference type="PROSITE-ProRule" id="PRU00175"/>
    </source>
</evidence>
<dbReference type="KEGG" id="jre:109015633"/>
<keyword evidence="9" id="KW-0833">Ubl conjugation pathway</keyword>
<dbReference type="PANTHER" id="PTHR46913">
    <property type="entry name" value="RING-H2 FINGER PROTEIN ATL16"/>
    <property type="match status" value="1"/>
</dbReference>
<dbReference type="AlphaFoldDB" id="A0A6P9E240"/>
<evidence type="ECO:0000256" key="6">
    <source>
        <dbReference type="ARBA" id="ARBA00022692"/>
    </source>
</evidence>
<dbReference type="RefSeq" id="XP_035541401.1">
    <property type="nucleotide sequence ID" value="XM_035685508.1"/>
</dbReference>
<evidence type="ECO:0000256" key="4">
    <source>
        <dbReference type="ARBA" id="ARBA00012483"/>
    </source>
</evidence>
<evidence type="ECO:0000256" key="7">
    <source>
        <dbReference type="ARBA" id="ARBA00022723"/>
    </source>
</evidence>
<dbReference type="SUPFAM" id="SSF57850">
    <property type="entry name" value="RING/U-box"/>
    <property type="match status" value="1"/>
</dbReference>